<evidence type="ECO:0000313" key="3">
    <source>
        <dbReference type="EMBL" id="PSW16933.1"/>
    </source>
</evidence>
<dbReference type="InterPro" id="IPR005674">
    <property type="entry name" value="CocE/Ser_esterase"/>
</dbReference>
<dbReference type="SUPFAM" id="SSF49785">
    <property type="entry name" value="Galactose-binding domain-like"/>
    <property type="match status" value="1"/>
</dbReference>
<evidence type="ECO:0000259" key="2">
    <source>
        <dbReference type="SMART" id="SM00939"/>
    </source>
</evidence>
<dbReference type="Proteomes" id="UP000241771">
    <property type="component" value="Unassembled WGS sequence"/>
</dbReference>
<dbReference type="SMART" id="SM00939">
    <property type="entry name" value="PepX_C"/>
    <property type="match status" value="1"/>
</dbReference>
<comment type="caution">
    <text evidence="3">The sequence shown here is derived from an EMBL/GenBank/DDBJ whole genome shotgun (WGS) entry which is preliminary data.</text>
</comment>
<dbReference type="OrthoDB" id="9806163at2"/>
<keyword evidence="4" id="KW-1185">Reference proteome</keyword>
<proteinExistence type="predicted"/>
<protein>
    <submittedName>
        <fullName evidence="3">Peptidase S15</fullName>
    </submittedName>
</protein>
<gene>
    <name evidence="3" type="ORF">C9I98_20535</name>
</gene>
<reference evidence="3 4" key="1">
    <citation type="submission" date="2018-01" db="EMBL/GenBank/DDBJ databases">
        <title>Whole genome sequencing of Histamine producing bacteria.</title>
        <authorList>
            <person name="Butler K."/>
        </authorList>
    </citation>
    <scope>NUCLEOTIDE SEQUENCE [LARGE SCALE GENOMIC DNA]</scope>
    <source>
        <strain evidence="3 4">DSM 100436</strain>
    </source>
</reference>
<sequence>MALVTAIDRTKIIDAFPFEVREIENIFIPLSDGTKLAARIWLPVNAENKPVPAILEYLPYRKRDGTAARDELTHPYLAGHGYACVRVDIRGYGESQGAIQEEYDPQEQADALEVIQWLTQQTWCDGNVGMWGISWGGFNALQVATHKPKALKAIISICSTDDRFRDDIHYHNGCLLNENIGWSGTMQSYSAYAPDPLLVGDDWRDMWLNRLQNMPLHAKTWMEHSFQDEYWKQGSINQDYNAIEAAVYLVGGWWDAYHTPLMRMIEHLKAPKKALVGPWAHKYPHFATPDPAIGFLKEALRWWDYWLKGKDTGIMNEPAVTLYMQDAMPPAASYNERPGHWVQEKSWPSSNIAPLRYYLTPNQLTKDSNDLAIDSTSTINSPETVGAASGEYCVIWLGPEYPTDQRRDDAFSTVFTSQPLTEDMHILGAPTFSFDIISDKPVAKLALRLNDVFPNGESARITYSVQNLCMREGFDNPQYLEPGKPYRITIKLDDIGYIVPAGHRISLSISDSYWPLIWPSPEPTCLTLKLADAFLDIPCHNNSTALESSPFGLPESAKPIAMEVLREGNSTRQTVEDAYTGSVTTEIFDDFGTLRYSAHGLTVDQVASEKYIILPNDPTSAQVETKWVHTVSREKWNYKVESTQKLHSDKSYFYLEAEQIAWEDDIEVHRKVWSEKIDRKFQ</sequence>
<evidence type="ECO:0000256" key="1">
    <source>
        <dbReference type="ARBA" id="ARBA00022801"/>
    </source>
</evidence>
<dbReference type="Gene3D" id="2.60.120.260">
    <property type="entry name" value="Galactose-binding domain-like"/>
    <property type="match status" value="1"/>
</dbReference>
<evidence type="ECO:0000313" key="4">
    <source>
        <dbReference type="Proteomes" id="UP000241771"/>
    </source>
</evidence>
<dbReference type="PANTHER" id="PTHR43056:SF10">
    <property type="entry name" value="COCE_NOND FAMILY, PUTATIVE (AFU_ORTHOLOGUE AFUA_7G00600)-RELATED"/>
    <property type="match status" value="1"/>
</dbReference>
<dbReference type="Gene3D" id="3.40.50.1820">
    <property type="entry name" value="alpha/beta hydrolase"/>
    <property type="match status" value="2"/>
</dbReference>
<dbReference type="Pfam" id="PF02129">
    <property type="entry name" value="Peptidase_S15"/>
    <property type="match status" value="1"/>
</dbReference>
<dbReference type="Pfam" id="PF08530">
    <property type="entry name" value="PepX_C"/>
    <property type="match status" value="1"/>
</dbReference>
<dbReference type="RefSeq" id="WP_051901822.1">
    <property type="nucleotide sequence ID" value="NZ_JGVO01000041.1"/>
</dbReference>
<dbReference type="PANTHER" id="PTHR43056">
    <property type="entry name" value="PEPTIDASE S9 PROLYL OLIGOPEPTIDASE"/>
    <property type="match status" value="1"/>
</dbReference>
<organism evidence="3 4">
    <name type="scientific">Photobacterium sanctipauli</name>
    <dbReference type="NCBI Taxonomy" id="1342794"/>
    <lineage>
        <taxon>Bacteria</taxon>
        <taxon>Pseudomonadati</taxon>
        <taxon>Pseudomonadota</taxon>
        <taxon>Gammaproteobacteria</taxon>
        <taxon>Vibrionales</taxon>
        <taxon>Vibrionaceae</taxon>
        <taxon>Photobacterium</taxon>
    </lineage>
</organism>
<feature type="domain" description="Xaa-Pro dipeptidyl-peptidase C-terminal" evidence="2">
    <location>
        <begin position="300"/>
        <end position="536"/>
    </location>
</feature>
<dbReference type="InterPro" id="IPR013736">
    <property type="entry name" value="Xaa-Pro_dipept_C"/>
</dbReference>
<dbReference type="InterPro" id="IPR000383">
    <property type="entry name" value="Xaa-Pro-like_dom"/>
</dbReference>
<dbReference type="NCBIfam" id="TIGR00976">
    <property type="entry name" value="CocE_NonD"/>
    <property type="match status" value="1"/>
</dbReference>
<dbReference type="InterPro" id="IPR029058">
    <property type="entry name" value="AB_hydrolase_fold"/>
</dbReference>
<dbReference type="EMBL" id="PYMA01000016">
    <property type="protein sequence ID" value="PSW16933.1"/>
    <property type="molecule type" value="Genomic_DNA"/>
</dbReference>
<dbReference type="InterPro" id="IPR050585">
    <property type="entry name" value="Xaa-Pro_dipeptidyl-ppase/CocE"/>
</dbReference>
<accession>A0A2T3NN96</accession>
<name>A0A2T3NN96_9GAMM</name>
<keyword evidence="1" id="KW-0378">Hydrolase</keyword>
<dbReference type="AlphaFoldDB" id="A0A2T3NN96"/>
<dbReference type="SUPFAM" id="SSF53474">
    <property type="entry name" value="alpha/beta-Hydrolases"/>
    <property type="match status" value="1"/>
</dbReference>
<dbReference type="GO" id="GO:0008239">
    <property type="term" value="F:dipeptidyl-peptidase activity"/>
    <property type="evidence" value="ECO:0007669"/>
    <property type="project" value="InterPro"/>
</dbReference>
<dbReference type="InterPro" id="IPR008979">
    <property type="entry name" value="Galactose-bd-like_sf"/>
</dbReference>